<keyword evidence="3" id="KW-0597">Phosphoprotein</keyword>
<evidence type="ECO:0000256" key="10">
    <source>
        <dbReference type="ARBA" id="ARBA00023136"/>
    </source>
</evidence>
<dbReference type="Proteomes" id="UP000018001">
    <property type="component" value="Unassembled WGS sequence"/>
</dbReference>
<comment type="caution">
    <text evidence="14">The sequence shown here is derived from an EMBL/GenBank/DDBJ whole genome shotgun (WGS) entry which is preliminary data.</text>
</comment>
<evidence type="ECO:0000256" key="5">
    <source>
        <dbReference type="ARBA" id="ARBA00022737"/>
    </source>
</evidence>
<dbReference type="GO" id="GO:0005789">
    <property type="term" value="C:endoplasmic reticulum membrane"/>
    <property type="evidence" value="ECO:0007669"/>
    <property type="project" value="UniProtKB-SubCell"/>
</dbReference>
<dbReference type="AlphaFoldDB" id="V5FWB2"/>
<dbReference type="CDD" id="cd04052">
    <property type="entry name" value="C2B_Tricalbin-like"/>
    <property type="match status" value="1"/>
</dbReference>
<evidence type="ECO:0000256" key="4">
    <source>
        <dbReference type="ARBA" id="ARBA00022692"/>
    </source>
</evidence>
<keyword evidence="8" id="KW-0445">Lipid transport</keyword>
<dbReference type="InterPro" id="IPR037765">
    <property type="entry name" value="C2B_Tricalbin"/>
</dbReference>
<evidence type="ECO:0000256" key="6">
    <source>
        <dbReference type="ARBA" id="ARBA00022824"/>
    </source>
</evidence>
<dbReference type="eggNOG" id="KOG1012">
    <property type="taxonomic scope" value="Eukaryota"/>
</dbReference>
<dbReference type="SUPFAM" id="SSF49562">
    <property type="entry name" value="C2 domain (Calcium/lipid-binding domain, CaLB)"/>
    <property type="match status" value="2"/>
</dbReference>
<feature type="compositionally biased region" description="Polar residues" evidence="11">
    <location>
        <begin position="1"/>
        <end position="14"/>
    </location>
</feature>
<dbReference type="InParanoid" id="V5FWB2"/>
<organism evidence="14 15">
    <name type="scientific">Byssochlamys spectabilis (strain No. 5 / NBRC 109023)</name>
    <name type="common">Paecilomyces variotii</name>
    <dbReference type="NCBI Taxonomy" id="1356009"/>
    <lineage>
        <taxon>Eukaryota</taxon>
        <taxon>Fungi</taxon>
        <taxon>Dikarya</taxon>
        <taxon>Ascomycota</taxon>
        <taxon>Pezizomycotina</taxon>
        <taxon>Eurotiomycetes</taxon>
        <taxon>Eurotiomycetidae</taxon>
        <taxon>Eurotiales</taxon>
        <taxon>Thermoascaceae</taxon>
        <taxon>Paecilomyces</taxon>
    </lineage>
</organism>
<sequence length="1048" mass="119074">MTRTEGPDEQSTSCMDRASYSLHRPPSPVQTLQRDQTQLQQQRQQHKSEAAASNEHMDEYEDDKGRFQNDRGSPDSSKQSHQSQVIPDTAPSREQDPKYEQKIAKHTIEDYAKRQVTDPVTHLEVMIHDFTSKELKHALKNIPLTGSQQLPVSDAEKSRSEIQSDKVHVGMERSFPPGREYAKVELIKTVRFAVNAGMGILLLTMIPVLVDKLFNISKKLWSSNGISRSPWADAVLATITLEAVVLGFGLWCFRCWIENKVNSFWEDQVWEGERKSGREKASSYTPESTQWLNSLLASIWPLVNPDLFASLADPLEDSMQANLPTLVNMVTVEDLGQGNEALRILGIRWLPSDETAHSHGNSNSLQQDQTHEHNIKKRPQEEKEENVIKAVEAEEGETVSLQIAFPYRARPAARKLSSKAKNAHLFLAIYLPEGIRLPVWVEMKGIVGTIRLRFQLTPDPPFFARCTFTFMGKPKANLSCMPLFRHGLNIMNLPVISSFIQTSVDAAMAKYVAPKSLTLDLKDIFMADDFKTDTNAYGVIVVRIKRAISFKESDTGLFGMKKRCTDPMILSEMEPIWDETCFVVVSAKEFNAEEKLRMQLRDHNRFAADSDLGCIDVELKEVMQDPRTNGKMLDRRDTLHTLRADGDMPCTLDWSLGYFSKRRVLPSQLAQQTDDQEIKTIDDLRKKVEKESAKKLREPRKDESHEIEQQEAQGLKDREDRIIISTPPSADYPSGIFAIQIHQILSLGFRKEKYNPGGVNCDDDDQVDYDDLLSSYCSVILNHKRVFKTRTKPKSAKPSFNTGTEQFIRDWRTTEVMLSVRDLSAHEHDPLVGVVVLSLAEIFKQRSQIDDYFLLSGGIGQGRVHISMMFRSIQLLLPKELRGWKYGTLKITSDIKSKDLADHYKGLGLKLHTSTQTDEMGKHLDGWSGHQGQPVDLAVKQRYSSSLLVEFQGSNPIHRHISAFSIVWLREIPDNEEKTVTLPVWKGNSKRAEVDNELESGEQLGHIEMRLRFQPGISDRHNKLVSKDRNLGDVMEILGTLKHNKIKI</sequence>
<dbReference type="PANTHER" id="PTHR47348">
    <property type="entry name" value="MEIOTICALLY UP-REGULATED GENE 190 PROTEIN"/>
    <property type="match status" value="1"/>
</dbReference>
<dbReference type="Gene3D" id="2.60.40.150">
    <property type="entry name" value="C2 domain"/>
    <property type="match status" value="2"/>
</dbReference>
<evidence type="ECO:0000259" key="13">
    <source>
        <dbReference type="PROSITE" id="PS51847"/>
    </source>
</evidence>
<dbReference type="CDD" id="cd21676">
    <property type="entry name" value="SMP_Mug190"/>
    <property type="match status" value="1"/>
</dbReference>
<feature type="region of interest" description="Disordered" evidence="11">
    <location>
        <begin position="355"/>
        <end position="384"/>
    </location>
</feature>
<dbReference type="InterPro" id="IPR000008">
    <property type="entry name" value="C2_dom"/>
</dbReference>
<proteinExistence type="predicted"/>
<reference evidence="15" key="1">
    <citation type="journal article" date="2014" name="Genome Announc.">
        <title>Draft genome sequence of the formaldehyde-resistant fungus Byssochlamys spectabilis No. 5 (anamorph Paecilomyces variotii No. 5) (NBRC109023).</title>
        <authorList>
            <person name="Oka T."/>
            <person name="Ekino K."/>
            <person name="Fukuda K."/>
            <person name="Nomura Y."/>
        </authorList>
    </citation>
    <scope>NUCLEOTIDE SEQUENCE [LARGE SCALE GENOMIC DNA]</scope>
    <source>
        <strain evidence="15">No. 5 / NBRC 109023</strain>
    </source>
</reference>
<protein>
    <submittedName>
        <fullName evidence="14">Uncharacterized protein</fullName>
    </submittedName>
</protein>
<dbReference type="EMBL" id="BAUL01000076">
    <property type="protein sequence ID" value="GAD94031.1"/>
    <property type="molecule type" value="Genomic_DNA"/>
</dbReference>
<dbReference type="GO" id="GO:0006869">
    <property type="term" value="P:lipid transport"/>
    <property type="evidence" value="ECO:0007669"/>
    <property type="project" value="UniProtKB-KW"/>
</dbReference>
<keyword evidence="15" id="KW-1185">Reference proteome</keyword>
<dbReference type="Pfam" id="PF00168">
    <property type="entry name" value="C2"/>
    <property type="match status" value="2"/>
</dbReference>
<feature type="compositionally biased region" description="Basic and acidic residues" evidence="11">
    <location>
        <begin position="63"/>
        <end position="73"/>
    </location>
</feature>
<accession>V5FWB2</accession>
<dbReference type="Pfam" id="PF25331">
    <property type="entry name" value="C2_Mug190_3rd"/>
    <property type="match status" value="1"/>
</dbReference>
<keyword evidence="9" id="KW-0446">Lipid-binding</keyword>
<dbReference type="OrthoDB" id="419768at2759"/>
<dbReference type="HOGENOM" id="CLU_002125_3_0_1"/>
<evidence type="ECO:0000256" key="1">
    <source>
        <dbReference type="ARBA" id="ARBA00004586"/>
    </source>
</evidence>
<keyword evidence="7" id="KW-1133">Transmembrane helix</keyword>
<feature type="compositionally biased region" description="Low complexity" evidence="11">
    <location>
        <begin position="30"/>
        <end position="43"/>
    </location>
</feature>
<evidence type="ECO:0000259" key="12">
    <source>
        <dbReference type="PROSITE" id="PS50004"/>
    </source>
</evidence>
<feature type="compositionally biased region" description="Basic and acidic residues" evidence="11">
    <location>
        <begin position="369"/>
        <end position="384"/>
    </location>
</feature>
<feature type="domain" description="C2" evidence="12">
    <location>
        <begin position="718"/>
        <end position="853"/>
    </location>
</feature>
<dbReference type="PROSITE" id="PS51847">
    <property type="entry name" value="SMP"/>
    <property type="match status" value="1"/>
</dbReference>
<evidence type="ECO:0000256" key="7">
    <source>
        <dbReference type="ARBA" id="ARBA00022989"/>
    </source>
</evidence>
<evidence type="ECO:0000256" key="2">
    <source>
        <dbReference type="ARBA" id="ARBA00022448"/>
    </source>
</evidence>
<dbReference type="PROSITE" id="PS50004">
    <property type="entry name" value="C2"/>
    <property type="match status" value="1"/>
</dbReference>
<dbReference type="InterPro" id="IPR031468">
    <property type="entry name" value="SMP_LBD"/>
</dbReference>
<feature type="compositionally biased region" description="Polar residues" evidence="11">
    <location>
        <begin position="74"/>
        <end position="86"/>
    </location>
</feature>
<name>V5FWB2_BYSSN</name>
<evidence type="ECO:0000256" key="11">
    <source>
        <dbReference type="SAM" id="MobiDB-lite"/>
    </source>
</evidence>
<dbReference type="GO" id="GO:0061817">
    <property type="term" value="P:endoplasmic reticulum-plasma membrane tethering"/>
    <property type="evidence" value="ECO:0007669"/>
    <property type="project" value="InterPro"/>
</dbReference>
<gene>
    <name evidence="14" type="ORF">PVAR5_2651</name>
</gene>
<keyword evidence="6" id="KW-0256">Endoplasmic reticulum</keyword>
<feature type="domain" description="SMP-LTD" evidence="13">
    <location>
        <begin position="285"/>
        <end position="522"/>
    </location>
</feature>
<keyword evidence="4" id="KW-0812">Transmembrane</keyword>
<feature type="region of interest" description="Disordered" evidence="11">
    <location>
        <begin position="1"/>
        <end position="99"/>
    </location>
</feature>
<evidence type="ECO:0000256" key="9">
    <source>
        <dbReference type="ARBA" id="ARBA00023121"/>
    </source>
</evidence>
<evidence type="ECO:0000313" key="15">
    <source>
        <dbReference type="Proteomes" id="UP000018001"/>
    </source>
</evidence>
<feature type="region of interest" description="Disordered" evidence="11">
    <location>
        <begin position="690"/>
        <end position="718"/>
    </location>
</feature>
<keyword evidence="5" id="KW-0677">Repeat</keyword>
<dbReference type="InterPro" id="IPR057349">
    <property type="entry name" value="C2_Mug190_3rd"/>
</dbReference>
<comment type="subcellular location">
    <subcellularLocation>
        <location evidence="1">Endoplasmic reticulum membrane</location>
    </subcellularLocation>
</comment>
<dbReference type="PANTHER" id="PTHR47348:SF2">
    <property type="entry name" value="MEIOTICALLY UP-REGULATED 190 PROTEIN"/>
    <property type="match status" value="1"/>
</dbReference>
<dbReference type="InterPro" id="IPR035892">
    <property type="entry name" value="C2_domain_sf"/>
</dbReference>
<evidence type="ECO:0000256" key="8">
    <source>
        <dbReference type="ARBA" id="ARBA00023055"/>
    </source>
</evidence>
<keyword evidence="2" id="KW-0813">Transport</keyword>
<evidence type="ECO:0000256" key="3">
    <source>
        <dbReference type="ARBA" id="ARBA00022553"/>
    </source>
</evidence>
<dbReference type="GO" id="GO:0008289">
    <property type="term" value="F:lipid binding"/>
    <property type="evidence" value="ECO:0007669"/>
    <property type="project" value="UniProtKB-KW"/>
</dbReference>
<keyword evidence="10" id="KW-0472">Membrane</keyword>
<dbReference type="Pfam" id="PF25669">
    <property type="entry name" value="SMP_MUG190-like"/>
    <property type="match status" value="1"/>
</dbReference>
<feature type="compositionally biased region" description="Polar residues" evidence="11">
    <location>
        <begin position="358"/>
        <end position="368"/>
    </location>
</feature>
<evidence type="ECO:0000313" key="14">
    <source>
        <dbReference type="EMBL" id="GAD94031.1"/>
    </source>
</evidence>